<keyword evidence="7 8" id="KW-0503">Monooxygenase</keyword>
<dbReference type="InterPro" id="IPR002401">
    <property type="entry name" value="Cyt_P450_E_grp-I"/>
</dbReference>
<evidence type="ECO:0000256" key="6">
    <source>
        <dbReference type="ARBA" id="ARBA00023004"/>
    </source>
</evidence>
<dbReference type="GO" id="GO:0004497">
    <property type="term" value="F:monooxygenase activity"/>
    <property type="evidence" value="ECO:0007669"/>
    <property type="project" value="UniProtKB-KW"/>
</dbReference>
<evidence type="ECO:0000313" key="8">
    <source>
        <dbReference type="EMBL" id="KAK8076531.1"/>
    </source>
</evidence>
<dbReference type="PANTHER" id="PTHR24305:SF157">
    <property type="entry name" value="N-ACETYLTRYPTOPHAN 6-HYDROXYLASE IVOC-RELATED"/>
    <property type="match status" value="1"/>
</dbReference>
<dbReference type="Proteomes" id="UP001480595">
    <property type="component" value="Unassembled WGS sequence"/>
</dbReference>
<evidence type="ECO:0000256" key="4">
    <source>
        <dbReference type="ARBA" id="ARBA00022723"/>
    </source>
</evidence>
<dbReference type="PANTHER" id="PTHR24305">
    <property type="entry name" value="CYTOCHROME P450"/>
    <property type="match status" value="1"/>
</dbReference>
<dbReference type="InterPro" id="IPR050121">
    <property type="entry name" value="Cytochrome_P450_monoxygenase"/>
</dbReference>
<evidence type="ECO:0000256" key="5">
    <source>
        <dbReference type="ARBA" id="ARBA00023002"/>
    </source>
</evidence>
<comment type="similarity">
    <text evidence="2">Belongs to the cytochrome P450 family.</text>
</comment>
<evidence type="ECO:0000313" key="9">
    <source>
        <dbReference type="Proteomes" id="UP001480595"/>
    </source>
</evidence>
<keyword evidence="9" id="KW-1185">Reference proteome</keyword>
<comment type="cofactor">
    <cofactor evidence="1">
        <name>heme</name>
        <dbReference type="ChEBI" id="CHEBI:30413"/>
    </cofactor>
</comment>
<protein>
    <submittedName>
        <fullName evidence="8">Cytochrome P450 monooxygenase sdnE</fullName>
    </submittedName>
</protein>
<dbReference type="GeneID" id="92088275"/>
<reference evidence="8 9" key="1">
    <citation type="submission" date="2023-01" db="EMBL/GenBank/DDBJ databases">
        <title>Analysis of 21 Apiospora genomes using comparative genomics revels a genus with tremendous synthesis potential of carbohydrate active enzymes and secondary metabolites.</title>
        <authorList>
            <person name="Sorensen T."/>
        </authorList>
    </citation>
    <scope>NUCLEOTIDE SEQUENCE [LARGE SCALE GENOMIC DNA]</scope>
    <source>
        <strain evidence="8 9">CBS 135458</strain>
    </source>
</reference>
<keyword evidence="3" id="KW-0349">Heme</keyword>
<dbReference type="InterPro" id="IPR036396">
    <property type="entry name" value="Cyt_P450_sf"/>
</dbReference>
<dbReference type="SUPFAM" id="SSF48264">
    <property type="entry name" value="Cytochrome P450"/>
    <property type="match status" value="1"/>
</dbReference>
<dbReference type="InterPro" id="IPR001128">
    <property type="entry name" value="Cyt_P450"/>
</dbReference>
<organism evidence="8 9">
    <name type="scientific">Apiospora phragmitis</name>
    <dbReference type="NCBI Taxonomy" id="2905665"/>
    <lineage>
        <taxon>Eukaryota</taxon>
        <taxon>Fungi</taxon>
        <taxon>Dikarya</taxon>
        <taxon>Ascomycota</taxon>
        <taxon>Pezizomycotina</taxon>
        <taxon>Sordariomycetes</taxon>
        <taxon>Xylariomycetidae</taxon>
        <taxon>Amphisphaeriales</taxon>
        <taxon>Apiosporaceae</taxon>
        <taxon>Apiospora</taxon>
    </lineage>
</organism>
<dbReference type="Pfam" id="PF00067">
    <property type="entry name" value="p450"/>
    <property type="match status" value="1"/>
</dbReference>
<dbReference type="EMBL" id="JAQQWL010000004">
    <property type="protein sequence ID" value="KAK8076531.1"/>
    <property type="molecule type" value="Genomic_DNA"/>
</dbReference>
<dbReference type="PRINTS" id="PR00463">
    <property type="entry name" value="EP450I"/>
</dbReference>
<dbReference type="Gene3D" id="1.10.630.10">
    <property type="entry name" value="Cytochrome P450"/>
    <property type="match status" value="1"/>
</dbReference>
<proteinExistence type="inferred from homology"/>
<dbReference type="RefSeq" id="XP_066719490.1">
    <property type="nucleotide sequence ID" value="XM_066855212.1"/>
</dbReference>
<name>A0ABR1VZ52_9PEZI</name>
<accession>A0ABR1VZ52</accession>
<sequence length="414" mass="46508">MWRSLCTEQGCYCYTALHWLFTESLCIRFFQEEGQVGSLAGNTTSGFATVDHHLHRLHRAPLNPFFSKKSITALAMDIITDFAFGAGARTHHLDAPDFGLLWKENLVSQSANGVVLRQFPWLWPVLVRMPLWLLRLLRHPGAGLVVWQQMTRARIDEIVARNNKHDGYSGGGGGKKKKKKAGEGSIFQSVLDSDLPPGEKTADRLQAEAQIVIGAGTETTAKSLSMISFYLNHDPAKRQRLREELATVGPEPDGSFSLAKLEKLPYLTACITEGVRMMSGVTGRLPRVAHEPLQCRECQMNYVVNNDPTLFPQPLEFRPERWLVDDEAEAGVKREDGRRLERYMVSFMRGSRACIGVNLAWAELYLALAYVVARFDLPPYDTTVERDLLIDRDLFVGVPKRESKGIRAKVVCCC</sequence>
<dbReference type="PRINTS" id="PR00385">
    <property type="entry name" value="P450"/>
</dbReference>
<dbReference type="CDD" id="cd11062">
    <property type="entry name" value="CYP58-like"/>
    <property type="match status" value="1"/>
</dbReference>
<keyword evidence="6" id="KW-0408">Iron</keyword>
<evidence type="ECO:0000256" key="2">
    <source>
        <dbReference type="ARBA" id="ARBA00010617"/>
    </source>
</evidence>
<keyword evidence="4" id="KW-0479">Metal-binding</keyword>
<comment type="caution">
    <text evidence="8">The sequence shown here is derived from an EMBL/GenBank/DDBJ whole genome shotgun (WGS) entry which is preliminary data.</text>
</comment>
<keyword evidence="5" id="KW-0560">Oxidoreductase</keyword>
<evidence type="ECO:0000256" key="1">
    <source>
        <dbReference type="ARBA" id="ARBA00001971"/>
    </source>
</evidence>
<evidence type="ECO:0000256" key="7">
    <source>
        <dbReference type="ARBA" id="ARBA00023033"/>
    </source>
</evidence>
<gene>
    <name evidence="8" type="ORF">PG994_003803</name>
</gene>
<evidence type="ECO:0000256" key="3">
    <source>
        <dbReference type="ARBA" id="ARBA00022617"/>
    </source>
</evidence>